<dbReference type="Pfam" id="PF23343">
    <property type="entry name" value="REP_ORF2-G2P"/>
    <property type="match status" value="1"/>
</dbReference>
<feature type="domain" description="Replication-associated protein ORF2/G2P" evidence="1">
    <location>
        <begin position="109"/>
        <end position="220"/>
    </location>
</feature>
<protein>
    <submittedName>
        <fullName evidence="2">Replication initiator protein</fullName>
    </submittedName>
</protein>
<accession>A0A976N1E3</accession>
<organism evidence="2">
    <name type="scientific">Sigmofec virus UA08Rod_4626</name>
    <dbReference type="NCBI Taxonomy" id="2929405"/>
    <lineage>
        <taxon>Viruses</taxon>
        <taxon>Monodnaviria</taxon>
        <taxon>Sangervirae</taxon>
        <taxon>Phixviricota</taxon>
        <taxon>Malgrandaviricetes</taxon>
        <taxon>Petitvirales</taxon>
        <taxon>Microviridae</taxon>
    </lineage>
</organism>
<evidence type="ECO:0000259" key="1">
    <source>
        <dbReference type="Pfam" id="PF23343"/>
    </source>
</evidence>
<sequence length="442" mass="52301">MCLTPRIIVNPTYVKRCNEYPTVYMNGKIFGYQRHPLYSFAYQSFNFRRWGVNPDNVDEFYAFNQITGEKIAVYLAVPCGKCLECRESKRSQIYNRMLCEQIGHTETPLFFTLTYNDANLPSCGVSKLDVRLFFNRFYTYLKRVGYKGSTPRHIVFSEYSPEKLRPHYHGIIFGLDVASIFPRYLDFVDWFEKIWGKGFINIKHFLPHGFKYCSKYILKEKYNPCGLNPNFWFGSRQGGGIGSSSLLCPEFIDAVNKNLSTHRFKFKICGELHTVTVPKYLIDKIYPTVARTIPKEIRDAVYSLRLCLDNMHQLLSLNPHLHCLEKYDFVFPRDLMSSYPYFNYIFDESQHRSLLENEDYIRTLSPSNLINQYDELCSILRNWIMTPDYDRFIFAYRHHDRLFAQYYLNCEKYVESLPPAPEREQMLINELTKLNQRTHFAG</sequence>
<name>A0A976N1E3_9VIRU</name>
<dbReference type="InterPro" id="IPR056906">
    <property type="entry name" value="ORF2/G2P_dom"/>
</dbReference>
<reference evidence="2" key="1">
    <citation type="submission" date="2022-02" db="EMBL/GenBank/DDBJ databases">
        <title>Towards deciphering the DNA virus diversity associated with rodent species in the families Cricetidae and Heteromyidae.</title>
        <authorList>
            <person name="Lund M."/>
            <person name="Larsen B.B."/>
            <person name="Gryseels S."/>
            <person name="Kraberger S."/>
            <person name="Rowsey D.M."/>
            <person name="Steger L."/>
            <person name="Yule K.M."/>
            <person name="Upham N.S."/>
            <person name="Worobey M."/>
            <person name="Van Doorslaer K."/>
            <person name="Varsani A."/>
        </authorList>
    </citation>
    <scope>NUCLEOTIDE SEQUENCE</scope>
    <source>
        <strain evidence="2">UA08Rod_4626</strain>
    </source>
</reference>
<dbReference type="EMBL" id="OM869566">
    <property type="protein sequence ID" value="UPW41267.1"/>
    <property type="molecule type" value="Genomic_DNA"/>
</dbReference>
<proteinExistence type="predicted"/>
<evidence type="ECO:0000313" key="2">
    <source>
        <dbReference type="EMBL" id="UPW41267.1"/>
    </source>
</evidence>